<evidence type="ECO:0000313" key="4">
    <source>
        <dbReference type="Proteomes" id="UP001293718"/>
    </source>
</evidence>
<protein>
    <recommendedName>
        <fullName evidence="2">UPF0102 protein SM757_16345</fullName>
    </recommendedName>
</protein>
<dbReference type="NCBIfam" id="NF009150">
    <property type="entry name" value="PRK12497.1-3"/>
    <property type="match status" value="1"/>
</dbReference>
<evidence type="ECO:0000256" key="2">
    <source>
        <dbReference type="HAMAP-Rule" id="MF_00048"/>
    </source>
</evidence>
<dbReference type="PANTHER" id="PTHR34039:SF1">
    <property type="entry name" value="UPF0102 PROTEIN YRAN"/>
    <property type="match status" value="1"/>
</dbReference>
<name>A0ABU5IG89_9BURK</name>
<gene>
    <name evidence="3" type="ORF">SM757_16345</name>
</gene>
<dbReference type="SUPFAM" id="SSF52980">
    <property type="entry name" value="Restriction endonuclease-like"/>
    <property type="match status" value="1"/>
</dbReference>
<dbReference type="InterPro" id="IPR011335">
    <property type="entry name" value="Restrct_endonuc-II-like"/>
</dbReference>
<dbReference type="HAMAP" id="MF_00048">
    <property type="entry name" value="UPF0102"/>
    <property type="match status" value="1"/>
</dbReference>
<keyword evidence="4" id="KW-1185">Reference proteome</keyword>
<comment type="similarity">
    <text evidence="1 2">Belongs to the UPF0102 family.</text>
</comment>
<dbReference type="Gene3D" id="3.40.1350.10">
    <property type="match status" value="1"/>
</dbReference>
<dbReference type="Proteomes" id="UP001293718">
    <property type="component" value="Unassembled WGS sequence"/>
</dbReference>
<dbReference type="PANTHER" id="PTHR34039">
    <property type="entry name" value="UPF0102 PROTEIN YRAN"/>
    <property type="match status" value="1"/>
</dbReference>
<dbReference type="InterPro" id="IPR003509">
    <property type="entry name" value="UPF0102_YraN-like"/>
</dbReference>
<sequence length="125" mass="13718">MFKAGTTRARGEEAETLALAHLQRHGLRLVMRNYRLAQGPGAHGGEIDLILREHDGTLVFVEVRARRGAACGGAAASIGATKQRRLRRAAEAFLMRWPVLPPCRFDVVTIEGGEIAWLRGAFDID</sequence>
<accession>A0ABU5IG89</accession>
<dbReference type="Pfam" id="PF02021">
    <property type="entry name" value="UPF0102"/>
    <property type="match status" value="1"/>
</dbReference>
<organism evidence="3 4">
    <name type="scientific">Azohydromonas lata</name>
    <dbReference type="NCBI Taxonomy" id="45677"/>
    <lineage>
        <taxon>Bacteria</taxon>
        <taxon>Pseudomonadati</taxon>
        <taxon>Pseudomonadota</taxon>
        <taxon>Betaproteobacteria</taxon>
        <taxon>Burkholderiales</taxon>
        <taxon>Sphaerotilaceae</taxon>
        <taxon>Azohydromonas</taxon>
    </lineage>
</organism>
<comment type="caution">
    <text evidence="3">The sequence shown here is derived from an EMBL/GenBank/DDBJ whole genome shotgun (WGS) entry which is preliminary data.</text>
</comment>
<reference evidence="3 4" key="1">
    <citation type="submission" date="2023-11" db="EMBL/GenBank/DDBJ databases">
        <title>Draft genome of Azohydromonas lata strain H1 (DSM1123), a polyhydroxyalkanoate producer.</title>
        <authorList>
            <person name="Traversa D."/>
            <person name="D'Addabbo P."/>
            <person name="Pazzani C."/>
            <person name="Manzari C."/>
            <person name="Chiara M."/>
            <person name="Scrascia M."/>
        </authorList>
    </citation>
    <scope>NUCLEOTIDE SEQUENCE [LARGE SCALE GENOMIC DNA]</scope>
    <source>
        <strain evidence="3 4">H1</strain>
    </source>
</reference>
<evidence type="ECO:0000313" key="3">
    <source>
        <dbReference type="EMBL" id="MDZ5458146.1"/>
    </source>
</evidence>
<dbReference type="InterPro" id="IPR011856">
    <property type="entry name" value="tRNA_endonuc-like_dom_sf"/>
</dbReference>
<proteinExistence type="inferred from homology"/>
<dbReference type="NCBIfam" id="TIGR00252">
    <property type="entry name" value="YraN family protein"/>
    <property type="match status" value="1"/>
</dbReference>
<dbReference type="RefSeq" id="WP_066342742.1">
    <property type="nucleotide sequence ID" value="NZ_JAXOJX010000026.1"/>
</dbReference>
<evidence type="ECO:0000256" key="1">
    <source>
        <dbReference type="ARBA" id="ARBA00006738"/>
    </source>
</evidence>
<dbReference type="EMBL" id="JAXOJX010000026">
    <property type="protein sequence ID" value="MDZ5458146.1"/>
    <property type="molecule type" value="Genomic_DNA"/>
</dbReference>